<accession>E0SCF3</accession>
<proteinExistence type="predicted"/>
<sequence length="101" mass="11245">MIAHSAPDFTWPVTFFDIPLVKSPPLPPPEQGTTKKARRKQAALIIWLLLNAIVSSTLEEYGRPSYFPALKTPLSCSLHTNESHAGRTFPLFRGNNQTGQQ</sequence>
<keyword evidence="2" id="KW-1185">Reference proteome</keyword>
<dbReference type="HOGENOM" id="CLU_2286993_0_0_6"/>
<dbReference type="Proteomes" id="UP000006859">
    <property type="component" value="Chromosome"/>
</dbReference>
<reference evidence="1 2" key="1">
    <citation type="journal article" date="2011" name="J. Bacteriol.">
        <title>Genome sequence of the plant-pathogenic bacterium Dickeya dadantii 3937.</title>
        <authorList>
            <person name="Glasner J.D."/>
            <person name="Yang C.H."/>
            <person name="Reverchon S."/>
            <person name="Hugouvieux-Cotte-Pattat N."/>
            <person name="Condemine G."/>
            <person name="Bohin J.P."/>
            <person name="Van Gijsegem F."/>
            <person name="Yang S."/>
            <person name="Franza T."/>
            <person name="Expert D."/>
            <person name="Plunkett G. III"/>
            <person name="San Francisco M.J."/>
            <person name="Charkowski A.O."/>
            <person name="Py B."/>
            <person name="Bell K."/>
            <person name="Rauscher L."/>
            <person name="Rodriguez-Palenzuela P."/>
            <person name="Toussaint A."/>
            <person name="Holeva M.C."/>
            <person name="He S.Y."/>
            <person name="Douet V."/>
            <person name="Boccara M."/>
            <person name="Blanco C."/>
            <person name="Toth I."/>
            <person name="Anderson B.D."/>
            <person name="Biehl B.S."/>
            <person name="Mau B."/>
            <person name="Flynn S.M."/>
            <person name="Barras F."/>
            <person name="Lindeberg M."/>
            <person name="Birch P.R."/>
            <person name="Tsuyumu S."/>
            <person name="Shi X."/>
            <person name="Hibbing M."/>
            <person name="Yap M.N."/>
            <person name="Carpentier M."/>
            <person name="Dassa E."/>
            <person name="Umehara M."/>
            <person name="Kim J.F."/>
            <person name="Rusch M."/>
            <person name="Soni P."/>
            <person name="Mayhew G.F."/>
            <person name="Fouts D.E."/>
            <person name="Gill S.R."/>
            <person name="Blattner F.R."/>
            <person name="Keen N.T."/>
            <person name="Perna N.T."/>
        </authorList>
    </citation>
    <scope>NUCLEOTIDE SEQUENCE [LARGE SCALE GENOMIC DNA]</scope>
    <source>
        <strain evidence="1 2">3937</strain>
    </source>
</reference>
<name>E0SCF3_DICD3</name>
<protein>
    <submittedName>
        <fullName evidence="1">Uncharacterized protein</fullName>
    </submittedName>
</protein>
<dbReference type="KEGG" id="ddd:Dda3937_04489"/>
<organism evidence="1 2">
    <name type="scientific">Dickeya dadantii (strain 3937)</name>
    <name type="common">Erwinia chrysanthemi (strain 3937)</name>
    <dbReference type="NCBI Taxonomy" id="198628"/>
    <lineage>
        <taxon>Bacteria</taxon>
        <taxon>Pseudomonadati</taxon>
        <taxon>Pseudomonadota</taxon>
        <taxon>Gammaproteobacteria</taxon>
        <taxon>Enterobacterales</taxon>
        <taxon>Pectobacteriaceae</taxon>
        <taxon>Dickeya</taxon>
    </lineage>
</organism>
<dbReference type="AlphaFoldDB" id="E0SCF3"/>
<dbReference type="STRING" id="198628.Dda3937_04489"/>
<evidence type="ECO:0000313" key="2">
    <source>
        <dbReference type="Proteomes" id="UP000006859"/>
    </source>
</evidence>
<dbReference type="EMBL" id="CP002038">
    <property type="protein sequence ID" value="ADM97303.1"/>
    <property type="molecule type" value="Genomic_DNA"/>
</dbReference>
<gene>
    <name evidence="1" type="ordered locus">Dda3937_04489</name>
</gene>
<evidence type="ECO:0000313" key="1">
    <source>
        <dbReference type="EMBL" id="ADM97303.1"/>
    </source>
</evidence>